<dbReference type="InterPro" id="IPR001046">
    <property type="entry name" value="NRAMP_fam"/>
</dbReference>
<dbReference type="GO" id="GO:0015293">
    <property type="term" value="F:symporter activity"/>
    <property type="evidence" value="ECO:0007669"/>
    <property type="project" value="UniProtKB-KW"/>
</dbReference>
<comment type="subcellular location">
    <subcellularLocation>
        <location evidence="1">Membrane</location>
        <topology evidence="1">Multi-pass membrane protein</topology>
    </subcellularLocation>
</comment>
<keyword evidence="6 8" id="KW-0472">Membrane</keyword>
<dbReference type="GO" id="GO:0005384">
    <property type="term" value="F:manganese ion transmembrane transporter activity"/>
    <property type="evidence" value="ECO:0007669"/>
    <property type="project" value="TreeGrafter"/>
</dbReference>
<dbReference type="Pfam" id="PF01566">
    <property type="entry name" value="Nramp"/>
    <property type="match status" value="1"/>
</dbReference>
<feature type="transmembrane region" description="Helical" evidence="8">
    <location>
        <begin position="130"/>
        <end position="150"/>
    </location>
</feature>
<feature type="transmembrane region" description="Helical" evidence="8">
    <location>
        <begin position="162"/>
        <end position="182"/>
    </location>
</feature>
<evidence type="ECO:0000256" key="6">
    <source>
        <dbReference type="ARBA" id="ARBA00023136"/>
    </source>
</evidence>
<evidence type="ECO:0000256" key="7">
    <source>
        <dbReference type="SAM" id="MobiDB-lite"/>
    </source>
</evidence>
<evidence type="ECO:0000256" key="3">
    <source>
        <dbReference type="ARBA" id="ARBA00022692"/>
    </source>
</evidence>
<dbReference type="PANTHER" id="PTHR11706">
    <property type="entry name" value="SOLUTE CARRIER PROTEIN FAMILY 11 MEMBER"/>
    <property type="match status" value="1"/>
</dbReference>
<keyword evidence="4" id="KW-0769">Symport</keyword>
<evidence type="ECO:0000313" key="10">
    <source>
        <dbReference type="Proteomes" id="UP000246073"/>
    </source>
</evidence>
<reference evidence="10" key="1">
    <citation type="submission" date="2017-12" db="EMBL/GenBank/DDBJ databases">
        <authorList>
            <person name="Diaz M."/>
        </authorList>
    </citation>
    <scope>NUCLEOTIDE SEQUENCE [LARGE SCALE GENOMIC DNA]</scope>
    <source>
        <strain evidence="10">FI11154</strain>
    </source>
</reference>
<keyword evidence="2" id="KW-0813">Transport</keyword>
<dbReference type="GO" id="GO:0005886">
    <property type="term" value="C:plasma membrane"/>
    <property type="evidence" value="ECO:0007669"/>
    <property type="project" value="TreeGrafter"/>
</dbReference>
<evidence type="ECO:0000256" key="1">
    <source>
        <dbReference type="ARBA" id="ARBA00004141"/>
    </source>
</evidence>
<feature type="transmembrane region" description="Helical" evidence="8">
    <location>
        <begin position="202"/>
        <end position="221"/>
    </location>
</feature>
<dbReference type="GO" id="GO:0034755">
    <property type="term" value="P:iron ion transmembrane transport"/>
    <property type="evidence" value="ECO:0007669"/>
    <property type="project" value="TreeGrafter"/>
</dbReference>
<dbReference type="Proteomes" id="UP000246073">
    <property type="component" value="Unassembled WGS sequence"/>
</dbReference>
<sequence>MNTSIDGPLPAPPSGHATSRPTSGSVLKKLGPGLITGAADDDPSGIATYSQAGAQFGFTMLWTMLLSYPLMSAIQLVSARIGRVTGSGLAVNMGAIWPKWLVTGLVCLLFVANCINIGANLAAMGASVELATGMPSLPITIFFALLSLGLQMFIPYERYANILKWLTLVLFAYIAVLFVVKIDWMATLKGFVWPTFALNNDSFTVVVAILGTTISPYLFFWQ</sequence>
<feature type="transmembrane region" description="Helical" evidence="8">
    <location>
        <begin position="60"/>
        <end position="79"/>
    </location>
</feature>
<dbReference type="GO" id="GO:0015086">
    <property type="term" value="F:cadmium ion transmembrane transporter activity"/>
    <property type="evidence" value="ECO:0007669"/>
    <property type="project" value="TreeGrafter"/>
</dbReference>
<evidence type="ECO:0000313" key="9">
    <source>
        <dbReference type="EMBL" id="SPL62587.1"/>
    </source>
</evidence>
<name>A0A2P9HEQ7_9HYPH</name>
<evidence type="ECO:0000256" key="5">
    <source>
        <dbReference type="ARBA" id="ARBA00022989"/>
    </source>
</evidence>
<proteinExistence type="predicted"/>
<protein>
    <submittedName>
        <fullName evidence="9">Manganese transport protein MntH</fullName>
    </submittedName>
</protein>
<feature type="region of interest" description="Disordered" evidence="7">
    <location>
        <begin position="1"/>
        <end position="24"/>
    </location>
</feature>
<dbReference type="EMBL" id="OOFM01000003">
    <property type="protein sequence ID" value="SPL62587.1"/>
    <property type="molecule type" value="Genomic_DNA"/>
</dbReference>
<organism evidence="9 10">
    <name type="scientific">Ochrobactrum soli</name>
    <dbReference type="NCBI Taxonomy" id="2448455"/>
    <lineage>
        <taxon>Bacteria</taxon>
        <taxon>Pseudomonadati</taxon>
        <taxon>Pseudomonadota</taxon>
        <taxon>Alphaproteobacteria</taxon>
        <taxon>Hyphomicrobiales</taxon>
        <taxon>Brucellaceae</taxon>
        <taxon>Brucella/Ochrobactrum group</taxon>
        <taxon>Ochrobactrum</taxon>
    </lineage>
</organism>
<dbReference type="PANTHER" id="PTHR11706:SF33">
    <property type="entry name" value="NATURAL RESISTANCE-ASSOCIATED MACROPHAGE PROTEIN 2"/>
    <property type="match status" value="1"/>
</dbReference>
<feature type="transmembrane region" description="Helical" evidence="8">
    <location>
        <begin position="100"/>
        <end position="124"/>
    </location>
</feature>
<keyword evidence="3 8" id="KW-0812">Transmembrane</keyword>
<gene>
    <name evidence="9" type="ORF">OHAE_5194</name>
</gene>
<keyword evidence="5 8" id="KW-1133">Transmembrane helix</keyword>
<evidence type="ECO:0000256" key="4">
    <source>
        <dbReference type="ARBA" id="ARBA00022847"/>
    </source>
</evidence>
<evidence type="ECO:0000256" key="2">
    <source>
        <dbReference type="ARBA" id="ARBA00022448"/>
    </source>
</evidence>
<accession>A0A2P9HEQ7</accession>
<evidence type="ECO:0000256" key="8">
    <source>
        <dbReference type="SAM" id="Phobius"/>
    </source>
</evidence>
<dbReference type="AlphaFoldDB" id="A0A2P9HEQ7"/>